<evidence type="ECO:0000313" key="2">
    <source>
        <dbReference type="EMBL" id="MPC32096.1"/>
    </source>
</evidence>
<feature type="compositionally biased region" description="Low complexity" evidence="1">
    <location>
        <begin position="40"/>
        <end position="50"/>
    </location>
</feature>
<feature type="region of interest" description="Disordered" evidence="1">
    <location>
        <begin position="1"/>
        <end position="56"/>
    </location>
</feature>
<accession>A0A5B7EFV3</accession>
<dbReference type="AlphaFoldDB" id="A0A5B7EFV3"/>
<evidence type="ECO:0000256" key="1">
    <source>
        <dbReference type="SAM" id="MobiDB-lite"/>
    </source>
</evidence>
<reference evidence="2 3" key="1">
    <citation type="submission" date="2019-05" db="EMBL/GenBank/DDBJ databases">
        <title>Another draft genome of Portunus trituberculatus and its Hox gene families provides insights of decapod evolution.</title>
        <authorList>
            <person name="Jeong J.-H."/>
            <person name="Song I."/>
            <person name="Kim S."/>
            <person name="Choi T."/>
            <person name="Kim D."/>
            <person name="Ryu S."/>
            <person name="Kim W."/>
        </authorList>
    </citation>
    <scope>NUCLEOTIDE SEQUENCE [LARGE SCALE GENOMIC DNA]</scope>
    <source>
        <tissue evidence="2">Muscle</tissue>
    </source>
</reference>
<organism evidence="2 3">
    <name type="scientific">Portunus trituberculatus</name>
    <name type="common">Swimming crab</name>
    <name type="synonym">Neptunus trituberculatus</name>
    <dbReference type="NCBI Taxonomy" id="210409"/>
    <lineage>
        <taxon>Eukaryota</taxon>
        <taxon>Metazoa</taxon>
        <taxon>Ecdysozoa</taxon>
        <taxon>Arthropoda</taxon>
        <taxon>Crustacea</taxon>
        <taxon>Multicrustacea</taxon>
        <taxon>Malacostraca</taxon>
        <taxon>Eumalacostraca</taxon>
        <taxon>Eucarida</taxon>
        <taxon>Decapoda</taxon>
        <taxon>Pleocyemata</taxon>
        <taxon>Brachyura</taxon>
        <taxon>Eubrachyura</taxon>
        <taxon>Portunoidea</taxon>
        <taxon>Portunidae</taxon>
        <taxon>Portuninae</taxon>
        <taxon>Portunus</taxon>
    </lineage>
</organism>
<name>A0A5B7EFV3_PORTR</name>
<proteinExistence type="predicted"/>
<sequence length="78" mass="7806">MRGSDEERKTSIIVAVGVSGRGPGVRSAGTAGHPSPYIESSSSSSSSSSSPQIDPKVTRVAVVVTAVLLKGTAYSASV</sequence>
<dbReference type="EMBL" id="VSRR010002562">
    <property type="protein sequence ID" value="MPC32096.1"/>
    <property type="molecule type" value="Genomic_DNA"/>
</dbReference>
<feature type="compositionally biased region" description="Low complexity" evidence="1">
    <location>
        <begin position="14"/>
        <end position="29"/>
    </location>
</feature>
<evidence type="ECO:0000313" key="3">
    <source>
        <dbReference type="Proteomes" id="UP000324222"/>
    </source>
</evidence>
<gene>
    <name evidence="2" type="ORF">E2C01_025400</name>
</gene>
<protein>
    <submittedName>
        <fullName evidence="2">Uncharacterized protein</fullName>
    </submittedName>
</protein>
<keyword evidence="3" id="KW-1185">Reference proteome</keyword>
<feature type="compositionally biased region" description="Basic and acidic residues" evidence="1">
    <location>
        <begin position="1"/>
        <end position="10"/>
    </location>
</feature>
<comment type="caution">
    <text evidence="2">The sequence shown here is derived from an EMBL/GenBank/DDBJ whole genome shotgun (WGS) entry which is preliminary data.</text>
</comment>
<dbReference type="Proteomes" id="UP000324222">
    <property type="component" value="Unassembled WGS sequence"/>
</dbReference>